<comment type="function">
    <text evidence="9">Catalyzes the attachment of alanine to tRNA(Ala) in a two-step reaction: alanine is first activated by ATP to form Ala-AMP and then transferred to the acceptor end of tRNA(Ala). Also edits incorrectly charged Ser-tRNA(Ala) and Gly-tRNA(Ala) via its editing domain.</text>
</comment>
<dbReference type="Gene3D" id="3.30.980.10">
    <property type="entry name" value="Threonyl-trna Synthetase, Chain A, domain 2"/>
    <property type="match status" value="1"/>
</dbReference>
<dbReference type="GO" id="GO:0005524">
    <property type="term" value="F:ATP binding"/>
    <property type="evidence" value="ECO:0007669"/>
    <property type="project" value="UniProtKB-UniRule"/>
</dbReference>
<dbReference type="PANTHER" id="PTHR11777">
    <property type="entry name" value="ALANYL-TRNA SYNTHETASE"/>
    <property type="match status" value="1"/>
</dbReference>
<keyword evidence="5 9" id="KW-0067">ATP-binding</keyword>
<proteinExistence type="inferred from homology"/>
<dbReference type="PANTHER" id="PTHR11777:SF9">
    <property type="entry name" value="ALANINE--TRNA LIGASE, CYTOPLASMIC"/>
    <property type="match status" value="1"/>
</dbReference>
<dbReference type="PROSITE" id="PS50860">
    <property type="entry name" value="AA_TRNA_LIGASE_II_ALA"/>
    <property type="match status" value="1"/>
</dbReference>
<dbReference type="CDD" id="cd00673">
    <property type="entry name" value="AlaRS_core"/>
    <property type="match status" value="1"/>
</dbReference>
<keyword evidence="9" id="KW-0963">Cytoplasm</keyword>
<dbReference type="PRINTS" id="PR00980">
    <property type="entry name" value="TRNASYNTHALA"/>
</dbReference>
<dbReference type="InterPro" id="IPR002318">
    <property type="entry name" value="Ala-tRNA-lgiase_IIc"/>
</dbReference>
<dbReference type="InterPro" id="IPR045864">
    <property type="entry name" value="aa-tRNA-synth_II/BPL/LPL"/>
</dbReference>
<dbReference type="InterPro" id="IPR018164">
    <property type="entry name" value="Ala-tRNA-synth_IIc_N"/>
</dbReference>
<sequence length="600" mass="67079">MTTHELREKFLHFFATKGHAIIPSASLIPEHDPTVLFTTAGMHPLVPYLLGESHPKGKRIADVQKCIRTTDIDEVGDQWHLTFFEMLGNWSLGDYFKKEAIEWSWEFLTDSRWLGIDPERLAVSIFEGDKNAPRDDEAEGYWLNAGVPKKRIFTYPKEKNWWGPAGETGPCGPDTEMFYDTKRPHDPSCGKECHPNCDCGRWAEIWNDVFMQFNKQADGAFVPLKQKNVDTGMGLERVVAVLAGKTTVFETDAFQSTIDAITGLLPRSLAQPSANPSIRIIADHIRAAVFIMGDDLGVLPSNVDQGYVVRRLIRRAVRHGHTLGIGREFTKVVASAVIGHFASSYPELERNADRVLKEIDTEEIKFRATLERGSKALERILAGKNAVNGNDAFELYTTYGFPFELTQEIAEEKGMSVDETGYKSAFAAHQELSRSGAQKKFKGGLADHTEKIVRMHTATHLLHQALRMVLGAEVYQKGSNITEERLRFDFSCPRRLTSEELARVEKIVNAKITEDMPVSWEEMAVEEAKQKGAIGIFTERYGEKVKVYRIGDPSIGSGQVFSQEICGGPHVDHTALVGHFSIAKEEAVSAGVRRIKAIVT</sequence>
<feature type="domain" description="Alanyl-transfer RNA synthetases family profile" evidence="10">
    <location>
        <begin position="1"/>
        <end position="600"/>
    </location>
</feature>
<reference evidence="11 12" key="1">
    <citation type="journal article" date="2016" name="Nat. Commun.">
        <title>Thousands of microbial genomes shed light on interconnected biogeochemical processes in an aquifer system.</title>
        <authorList>
            <person name="Anantharaman K."/>
            <person name="Brown C.T."/>
            <person name="Hug L.A."/>
            <person name="Sharon I."/>
            <person name="Castelle C.J."/>
            <person name="Probst A.J."/>
            <person name="Thomas B.C."/>
            <person name="Singh A."/>
            <person name="Wilkins M.J."/>
            <person name="Karaoz U."/>
            <person name="Brodie E.L."/>
            <person name="Williams K.H."/>
            <person name="Hubbard S.S."/>
            <person name="Banfield J.F."/>
        </authorList>
    </citation>
    <scope>NUCLEOTIDE SEQUENCE [LARGE SCALE GENOMIC DNA]</scope>
</reference>
<dbReference type="Pfam" id="PF07973">
    <property type="entry name" value="tRNA_SAD"/>
    <property type="match status" value="1"/>
</dbReference>
<evidence type="ECO:0000313" key="11">
    <source>
        <dbReference type="EMBL" id="OGL87596.1"/>
    </source>
</evidence>
<dbReference type="InterPro" id="IPR018163">
    <property type="entry name" value="Thr/Ala-tRNA-synth_IIc_edit"/>
</dbReference>
<keyword evidence="7 9" id="KW-0648">Protein biosynthesis</keyword>
<dbReference type="EMBL" id="MGER01000071">
    <property type="protein sequence ID" value="OGL87596.1"/>
    <property type="molecule type" value="Genomic_DNA"/>
</dbReference>
<dbReference type="HAMAP" id="MF_00036_B">
    <property type="entry name" value="Ala_tRNA_synth_B"/>
    <property type="match status" value="1"/>
</dbReference>
<dbReference type="SUPFAM" id="SSF55186">
    <property type="entry name" value="ThrRS/AlaRS common domain"/>
    <property type="match status" value="1"/>
</dbReference>
<feature type="binding site" evidence="9">
    <location>
        <position position="570"/>
    </location>
    <ligand>
        <name>Zn(2+)</name>
        <dbReference type="ChEBI" id="CHEBI:29105"/>
    </ligand>
</feature>
<dbReference type="AlphaFoldDB" id="A0A1F7VAS0"/>
<comment type="cofactor">
    <cofactor evidence="9">
        <name>Zn(2+)</name>
        <dbReference type="ChEBI" id="CHEBI:29105"/>
    </cofactor>
    <text evidence="9">Binds 1 zinc ion per subunit.</text>
</comment>
<dbReference type="InterPro" id="IPR012947">
    <property type="entry name" value="tRNA_SAD"/>
</dbReference>
<dbReference type="Gene3D" id="3.30.930.10">
    <property type="entry name" value="Bira Bifunctional Protein, Domain 2"/>
    <property type="match status" value="1"/>
</dbReference>
<dbReference type="GO" id="GO:0008270">
    <property type="term" value="F:zinc ion binding"/>
    <property type="evidence" value="ECO:0007669"/>
    <property type="project" value="UniProtKB-UniRule"/>
</dbReference>
<dbReference type="InterPro" id="IPR018162">
    <property type="entry name" value="Ala-tRNA-ligase_IIc_anticod-bd"/>
</dbReference>
<keyword evidence="6 9" id="KW-0694">RNA-binding</keyword>
<evidence type="ECO:0000256" key="9">
    <source>
        <dbReference type="HAMAP-Rule" id="MF_00036"/>
    </source>
</evidence>
<evidence type="ECO:0000256" key="2">
    <source>
        <dbReference type="ARBA" id="ARBA00022555"/>
    </source>
</evidence>
<comment type="caution">
    <text evidence="11">The sequence shown here is derived from an EMBL/GenBank/DDBJ whole genome shotgun (WGS) entry which is preliminary data.</text>
</comment>
<keyword evidence="2 9" id="KW-0820">tRNA-binding</keyword>
<feature type="binding site" evidence="9">
    <location>
        <position position="460"/>
    </location>
    <ligand>
        <name>Zn(2+)</name>
        <dbReference type="ChEBI" id="CHEBI:29105"/>
    </ligand>
</feature>
<dbReference type="SUPFAM" id="SSF55681">
    <property type="entry name" value="Class II aaRS and biotin synthetases"/>
    <property type="match status" value="1"/>
</dbReference>
<dbReference type="InterPro" id="IPR018165">
    <property type="entry name" value="Ala-tRNA-synth_IIc_core"/>
</dbReference>
<dbReference type="Gene3D" id="3.30.54.20">
    <property type="match status" value="1"/>
</dbReference>
<dbReference type="EC" id="6.1.1.7" evidence="9"/>
<keyword evidence="9" id="KW-0862">Zinc</keyword>
<keyword evidence="3 9" id="KW-0436">Ligase</keyword>
<accession>A0A1F7VAS0</accession>
<dbReference type="GO" id="GO:0004813">
    <property type="term" value="F:alanine-tRNA ligase activity"/>
    <property type="evidence" value="ECO:0007669"/>
    <property type="project" value="UniProtKB-UniRule"/>
</dbReference>
<feature type="binding site" evidence="9">
    <location>
        <position position="566"/>
    </location>
    <ligand>
        <name>Zn(2+)</name>
        <dbReference type="ChEBI" id="CHEBI:29105"/>
    </ligand>
</feature>
<protein>
    <recommendedName>
        <fullName evidence="9">Alanine--tRNA ligase</fullName>
        <ecNumber evidence="9">6.1.1.7</ecNumber>
    </recommendedName>
    <alternativeName>
        <fullName evidence="9">Alanyl-tRNA synthetase</fullName>
        <shortName evidence="9">AlaRS</shortName>
    </alternativeName>
</protein>
<keyword evidence="9" id="KW-0479">Metal-binding</keyword>
<evidence type="ECO:0000256" key="5">
    <source>
        <dbReference type="ARBA" id="ARBA00022840"/>
    </source>
</evidence>
<comment type="subcellular location">
    <subcellularLocation>
        <location evidence="9">Cytoplasm</location>
    </subcellularLocation>
</comment>
<dbReference type="InterPro" id="IPR050058">
    <property type="entry name" value="Ala-tRNA_ligase"/>
</dbReference>
<dbReference type="NCBIfam" id="TIGR00344">
    <property type="entry name" value="alaS"/>
    <property type="match status" value="1"/>
</dbReference>
<evidence type="ECO:0000259" key="10">
    <source>
        <dbReference type="PROSITE" id="PS50860"/>
    </source>
</evidence>
<comment type="similarity">
    <text evidence="1 9">Belongs to the class-II aminoacyl-tRNA synthetase family.</text>
</comment>
<dbReference type="SMART" id="SM00863">
    <property type="entry name" value="tRNA_SAD"/>
    <property type="match status" value="1"/>
</dbReference>
<evidence type="ECO:0000256" key="7">
    <source>
        <dbReference type="ARBA" id="ARBA00022917"/>
    </source>
</evidence>
<dbReference type="NCBIfam" id="NF002436">
    <property type="entry name" value="PRK01584.1"/>
    <property type="match status" value="1"/>
</dbReference>
<dbReference type="FunFam" id="3.30.980.10:FF:000004">
    <property type="entry name" value="Alanine--tRNA ligase, cytoplasmic"/>
    <property type="match status" value="1"/>
</dbReference>
<comment type="domain">
    <text evidence="9">Consists of three domains; the N-terminal catalytic domain, the editing domain and the C-terminal C-Ala domain. The editing domain removes incorrectly charged amino acids, while the C-Ala domain, along with tRNA(Ala), serves as a bridge to cooperatively bring together the editing and aminoacylation centers thus stimulating deacylation of misacylated tRNAs.</text>
</comment>
<dbReference type="GO" id="GO:0006419">
    <property type="term" value="P:alanyl-tRNA aminoacylation"/>
    <property type="evidence" value="ECO:0007669"/>
    <property type="project" value="UniProtKB-UniRule"/>
</dbReference>
<keyword evidence="8 9" id="KW-0030">Aminoacyl-tRNA synthetase</keyword>
<feature type="binding site" evidence="9">
    <location>
        <position position="456"/>
    </location>
    <ligand>
        <name>Zn(2+)</name>
        <dbReference type="ChEBI" id="CHEBI:29105"/>
    </ligand>
</feature>
<organism evidence="11 12">
    <name type="scientific">Candidatus Uhrbacteria bacterium RIFCSPLOWO2_02_FULL_49_11</name>
    <dbReference type="NCBI Taxonomy" id="1802409"/>
    <lineage>
        <taxon>Bacteria</taxon>
        <taxon>Candidatus Uhriibacteriota</taxon>
    </lineage>
</organism>
<evidence type="ECO:0000256" key="8">
    <source>
        <dbReference type="ARBA" id="ARBA00023146"/>
    </source>
</evidence>
<evidence type="ECO:0000256" key="1">
    <source>
        <dbReference type="ARBA" id="ARBA00008226"/>
    </source>
</evidence>
<evidence type="ECO:0000256" key="3">
    <source>
        <dbReference type="ARBA" id="ARBA00022598"/>
    </source>
</evidence>
<dbReference type="GO" id="GO:0005737">
    <property type="term" value="C:cytoplasm"/>
    <property type="evidence" value="ECO:0007669"/>
    <property type="project" value="UniProtKB-SubCell"/>
</dbReference>
<dbReference type="GO" id="GO:0000049">
    <property type="term" value="F:tRNA binding"/>
    <property type="evidence" value="ECO:0007669"/>
    <property type="project" value="UniProtKB-KW"/>
</dbReference>
<comment type="catalytic activity">
    <reaction evidence="9">
        <text>tRNA(Ala) + L-alanine + ATP = L-alanyl-tRNA(Ala) + AMP + diphosphate</text>
        <dbReference type="Rhea" id="RHEA:12540"/>
        <dbReference type="Rhea" id="RHEA-COMP:9657"/>
        <dbReference type="Rhea" id="RHEA-COMP:9923"/>
        <dbReference type="ChEBI" id="CHEBI:30616"/>
        <dbReference type="ChEBI" id="CHEBI:33019"/>
        <dbReference type="ChEBI" id="CHEBI:57972"/>
        <dbReference type="ChEBI" id="CHEBI:78442"/>
        <dbReference type="ChEBI" id="CHEBI:78497"/>
        <dbReference type="ChEBI" id="CHEBI:456215"/>
        <dbReference type="EC" id="6.1.1.7"/>
    </reaction>
</comment>
<dbReference type="GO" id="GO:0002161">
    <property type="term" value="F:aminoacyl-tRNA deacylase activity"/>
    <property type="evidence" value="ECO:0007669"/>
    <property type="project" value="TreeGrafter"/>
</dbReference>
<name>A0A1F7VAS0_9BACT</name>
<dbReference type="Pfam" id="PF01411">
    <property type="entry name" value="tRNA-synt_2c"/>
    <property type="match status" value="1"/>
</dbReference>
<dbReference type="Proteomes" id="UP000178264">
    <property type="component" value="Unassembled WGS sequence"/>
</dbReference>
<evidence type="ECO:0000313" key="12">
    <source>
        <dbReference type="Proteomes" id="UP000178264"/>
    </source>
</evidence>
<evidence type="ECO:0000256" key="6">
    <source>
        <dbReference type="ARBA" id="ARBA00022884"/>
    </source>
</evidence>
<keyword evidence="4 9" id="KW-0547">Nucleotide-binding</keyword>
<dbReference type="SUPFAM" id="SSF101353">
    <property type="entry name" value="Putative anticodon-binding domain of alanyl-tRNA synthetase (AlaRS)"/>
    <property type="match status" value="1"/>
</dbReference>
<gene>
    <name evidence="9" type="primary">alaS</name>
    <name evidence="11" type="ORF">A3I42_01825</name>
</gene>
<evidence type="ECO:0000256" key="4">
    <source>
        <dbReference type="ARBA" id="ARBA00022741"/>
    </source>
</evidence>
<dbReference type="InterPro" id="IPR023033">
    <property type="entry name" value="Ala_tRNA_ligase_euk/bac"/>
</dbReference>